<protein>
    <submittedName>
        <fullName evidence="6">Uncharacterized protein</fullName>
    </submittedName>
</protein>
<evidence type="ECO:0000256" key="3">
    <source>
        <dbReference type="ARBA" id="ARBA00022989"/>
    </source>
</evidence>
<dbReference type="Proteomes" id="UP000177626">
    <property type="component" value="Unassembled WGS sequence"/>
</dbReference>
<evidence type="ECO:0000313" key="7">
    <source>
        <dbReference type="Proteomes" id="UP000177626"/>
    </source>
</evidence>
<comment type="caution">
    <text evidence="6">The sequence shown here is derived from an EMBL/GenBank/DDBJ whole genome shotgun (WGS) entry which is preliminary data.</text>
</comment>
<keyword evidence="2 5" id="KW-0812">Transmembrane</keyword>
<comment type="subcellular location">
    <subcellularLocation>
        <location evidence="1">Membrane</location>
        <topology evidence="1">Multi-pass membrane protein</topology>
    </subcellularLocation>
</comment>
<dbReference type="InterPro" id="IPR006419">
    <property type="entry name" value="NMN_transpt_PnuC"/>
</dbReference>
<feature type="transmembrane region" description="Helical" evidence="5">
    <location>
        <begin position="27"/>
        <end position="45"/>
    </location>
</feature>
<organism evidence="6 7">
    <name type="scientific">Candidatus Komeilibacteria bacterium RIFOXYC1_FULL_37_11</name>
    <dbReference type="NCBI Taxonomy" id="1798555"/>
    <lineage>
        <taxon>Bacteria</taxon>
        <taxon>Candidatus Komeiliibacteriota</taxon>
    </lineage>
</organism>
<dbReference type="AlphaFoldDB" id="A0A1G2BWD8"/>
<keyword evidence="3 5" id="KW-1133">Transmembrane helix</keyword>
<reference evidence="6 7" key="1">
    <citation type="journal article" date="2016" name="Nat. Commun.">
        <title>Thousands of microbial genomes shed light on interconnected biogeochemical processes in an aquifer system.</title>
        <authorList>
            <person name="Anantharaman K."/>
            <person name="Brown C.T."/>
            <person name="Hug L.A."/>
            <person name="Sharon I."/>
            <person name="Castelle C.J."/>
            <person name="Probst A.J."/>
            <person name="Thomas B.C."/>
            <person name="Singh A."/>
            <person name="Wilkins M.J."/>
            <person name="Karaoz U."/>
            <person name="Brodie E.L."/>
            <person name="Williams K.H."/>
            <person name="Hubbard S.S."/>
            <person name="Banfield J.F."/>
        </authorList>
    </citation>
    <scope>NUCLEOTIDE SEQUENCE [LARGE SCALE GENOMIC DNA]</scope>
</reference>
<dbReference type="EMBL" id="MHKQ01000021">
    <property type="protein sequence ID" value="OGY93473.1"/>
    <property type="molecule type" value="Genomic_DNA"/>
</dbReference>
<name>A0A1G2BWD8_9BACT</name>
<accession>A0A1G2BWD8</accession>
<dbReference type="GO" id="GO:0034257">
    <property type="term" value="F:nicotinamide riboside transmembrane transporter activity"/>
    <property type="evidence" value="ECO:0007669"/>
    <property type="project" value="InterPro"/>
</dbReference>
<evidence type="ECO:0000256" key="1">
    <source>
        <dbReference type="ARBA" id="ARBA00004141"/>
    </source>
</evidence>
<gene>
    <name evidence="6" type="ORF">A2406_01070</name>
</gene>
<feature type="transmembrane region" description="Helical" evidence="5">
    <location>
        <begin position="6"/>
        <end position="22"/>
    </location>
</feature>
<keyword evidence="4 5" id="KW-0472">Membrane</keyword>
<evidence type="ECO:0000313" key="6">
    <source>
        <dbReference type="EMBL" id="OGY93473.1"/>
    </source>
</evidence>
<evidence type="ECO:0000256" key="4">
    <source>
        <dbReference type="ARBA" id="ARBA00023136"/>
    </source>
</evidence>
<evidence type="ECO:0000256" key="5">
    <source>
        <dbReference type="SAM" id="Phobius"/>
    </source>
</evidence>
<proteinExistence type="predicted"/>
<feature type="transmembrane region" description="Helical" evidence="5">
    <location>
        <begin position="51"/>
        <end position="70"/>
    </location>
</feature>
<dbReference type="Pfam" id="PF04973">
    <property type="entry name" value="NMN_transporter"/>
    <property type="match status" value="1"/>
</dbReference>
<sequence length="80" mass="9415">MWDLISQWFIAILGVVAIVMVAKKNKWGFVIGLISQPFWFITSFSNRQWGVFIMSFAATASWILGIYEWFYKKEKNENKS</sequence>
<evidence type="ECO:0000256" key="2">
    <source>
        <dbReference type="ARBA" id="ARBA00022692"/>
    </source>
</evidence>
<dbReference type="GO" id="GO:0016020">
    <property type="term" value="C:membrane"/>
    <property type="evidence" value="ECO:0007669"/>
    <property type="project" value="UniProtKB-SubCell"/>
</dbReference>